<accession>A0A8S9TTK4</accession>
<reference evidence="1" key="1">
    <citation type="submission" date="2020-03" db="EMBL/GenBank/DDBJ databases">
        <title>Hybrid Assembly of Korean Phytophthora infestans isolates.</title>
        <authorList>
            <person name="Prokchorchik M."/>
            <person name="Lee Y."/>
            <person name="Seo J."/>
            <person name="Cho J.-H."/>
            <person name="Park Y.-E."/>
            <person name="Jang D.-C."/>
            <person name="Im J.-S."/>
            <person name="Choi J.-G."/>
            <person name="Park H.-J."/>
            <person name="Lee G.-B."/>
            <person name="Lee Y.-G."/>
            <person name="Hong S.-Y."/>
            <person name="Cho K."/>
            <person name="Sohn K.H."/>
        </authorList>
    </citation>
    <scope>NUCLEOTIDE SEQUENCE</scope>
    <source>
        <strain evidence="1">KR_2_A2</strain>
    </source>
</reference>
<proteinExistence type="predicted"/>
<dbReference type="Proteomes" id="UP000704712">
    <property type="component" value="Unassembled WGS sequence"/>
</dbReference>
<evidence type="ECO:0000313" key="2">
    <source>
        <dbReference type="Proteomes" id="UP000704712"/>
    </source>
</evidence>
<protein>
    <submittedName>
        <fullName evidence="1">Uncharacterized protein</fullName>
    </submittedName>
</protein>
<dbReference type="EMBL" id="JAACNO010002599">
    <property type="protein sequence ID" value="KAF4132146.1"/>
    <property type="molecule type" value="Genomic_DNA"/>
</dbReference>
<gene>
    <name evidence="1" type="ORF">GN958_ATG18660</name>
</gene>
<sequence>MLRITGNYGEVSGLKVNQTKTLIIALHPSGLLSGVGTDNPIPVQTASSFHRYLGAQIGGTGITDYTWTKTVKQLAIRLRLAQLKTLAPAPRAMIAAAIIMPKLLFVARHTWPTTAWLFELQARILNFVWHDLFSDTGVSGRHWISQDIAALPRKEGGLAVPNVKAEVLALAATEVTRWALTSNCTMLIAGDILFSGTTGSGASETYVPLGFRTFGISGLPYPDSL</sequence>
<name>A0A8S9TTK4_PHYIN</name>
<dbReference type="AlphaFoldDB" id="A0A8S9TTK4"/>
<evidence type="ECO:0000313" key="1">
    <source>
        <dbReference type="EMBL" id="KAF4132146.1"/>
    </source>
</evidence>
<comment type="caution">
    <text evidence="1">The sequence shown here is derived from an EMBL/GenBank/DDBJ whole genome shotgun (WGS) entry which is preliminary data.</text>
</comment>
<organism evidence="1 2">
    <name type="scientific">Phytophthora infestans</name>
    <name type="common">Potato late blight agent</name>
    <name type="synonym">Botrytis infestans</name>
    <dbReference type="NCBI Taxonomy" id="4787"/>
    <lineage>
        <taxon>Eukaryota</taxon>
        <taxon>Sar</taxon>
        <taxon>Stramenopiles</taxon>
        <taxon>Oomycota</taxon>
        <taxon>Peronosporomycetes</taxon>
        <taxon>Peronosporales</taxon>
        <taxon>Peronosporaceae</taxon>
        <taxon>Phytophthora</taxon>
    </lineage>
</organism>